<reference evidence="2" key="1">
    <citation type="submission" date="2022-12" db="EMBL/GenBank/DDBJ databases">
        <title>Genome assemblies of Blomia tropicalis.</title>
        <authorList>
            <person name="Cui Y."/>
        </authorList>
    </citation>
    <scope>NUCLEOTIDE SEQUENCE</scope>
    <source>
        <tissue evidence="2">Adult mites</tissue>
    </source>
</reference>
<gene>
    <name evidence="2" type="ORF">RDWZM_005703</name>
</gene>
<dbReference type="SUPFAM" id="SSF48371">
    <property type="entry name" value="ARM repeat"/>
    <property type="match status" value="1"/>
</dbReference>
<organism evidence="2 3">
    <name type="scientific">Blomia tropicalis</name>
    <name type="common">Mite</name>
    <dbReference type="NCBI Taxonomy" id="40697"/>
    <lineage>
        <taxon>Eukaryota</taxon>
        <taxon>Metazoa</taxon>
        <taxon>Ecdysozoa</taxon>
        <taxon>Arthropoda</taxon>
        <taxon>Chelicerata</taxon>
        <taxon>Arachnida</taxon>
        <taxon>Acari</taxon>
        <taxon>Acariformes</taxon>
        <taxon>Sarcoptiformes</taxon>
        <taxon>Astigmata</taxon>
        <taxon>Glycyphagoidea</taxon>
        <taxon>Echimyopodidae</taxon>
        <taxon>Blomia</taxon>
    </lineage>
</organism>
<dbReference type="InterPro" id="IPR024679">
    <property type="entry name" value="Ipi1_N"/>
</dbReference>
<dbReference type="Pfam" id="PF12333">
    <property type="entry name" value="Ipi1_N"/>
    <property type="match status" value="1"/>
</dbReference>
<comment type="caution">
    <text evidence="2">The sequence shown here is derived from an EMBL/GenBank/DDBJ whole genome shotgun (WGS) entry which is preliminary data.</text>
</comment>
<feature type="domain" description="Pre-rRNA-processing protein Ipi1 N-terminal" evidence="1">
    <location>
        <begin position="125"/>
        <end position="204"/>
    </location>
</feature>
<sequence length="379" mass="43536">MARKKKNADFQKVKIKAGKRLPKHLNETVPEFKAKKIKIKPFANSTTEDFVKLLSHSTLSKNLKLLYLSKLSQILRQEQKSVSCGEHIQAISKYITDVDGGVRSSAINCLKLCLNSIESKSNPEKLSPILSILLTFINCGITHIDGSIRNDSQKFLVFIFQKCDASLDEHMMQMFLSKLKVLKQNTLESEYYNLLEKFVERIVKNSSKRSERIKNDNHINVQNLEASKCPVVKWSENNFNVNLLDRGHFMKPFNHVQDLQFTFQNKTLYTNVFEDFVQIVKQMAVRDVKMLIGKNTNSRTLTINEGEKVIAATKICFTLNTQHLLLPFWNKNTSSIPTIKIINSGNSKLFKGKTEEKKLVNIQNQVNSCINRIRKLIKQ</sequence>
<dbReference type="InterPro" id="IPR011989">
    <property type="entry name" value="ARM-like"/>
</dbReference>
<dbReference type="InterPro" id="IPR016024">
    <property type="entry name" value="ARM-type_fold"/>
</dbReference>
<dbReference type="EMBL" id="JAPWDV010000002">
    <property type="protein sequence ID" value="KAJ6219891.1"/>
    <property type="molecule type" value="Genomic_DNA"/>
</dbReference>
<keyword evidence="3" id="KW-1185">Reference proteome</keyword>
<protein>
    <recommendedName>
        <fullName evidence="1">Pre-rRNA-processing protein Ipi1 N-terminal domain-containing protein</fullName>
    </recommendedName>
</protein>
<evidence type="ECO:0000313" key="3">
    <source>
        <dbReference type="Proteomes" id="UP001142055"/>
    </source>
</evidence>
<proteinExistence type="predicted"/>
<dbReference type="Proteomes" id="UP001142055">
    <property type="component" value="Chromosome 2"/>
</dbReference>
<dbReference type="OMA" id="HETINWN"/>
<dbReference type="Gene3D" id="1.25.10.10">
    <property type="entry name" value="Leucine-rich Repeat Variant"/>
    <property type="match status" value="1"/>
</dbReference>
<name>A0A9Q0RMN1_BLOTA</name>
<evidence type="ECO:0000313" key="2">
    <source>
        <dbReference type="EMBL" id="KAJ6219891.1"/>
    </source>
</evidence>
<accession>A0A9Q0RMN1</accession>
<dbReference type="AlphaFoldDB" id="A0A9Q0RMN1"/>
<evidence type="ECO:0000259" key="1">
    <source>
        <dbReference type="Pfam" id="PF12333"/>
    </source>
</evidence>